<dbReference type="GeneID" id="25915523"/>
<accession>A0A0L0F8I9</accession>
<organism evidence="2 3">
    <name type="scientific">Sphaeroforma arctica JP610</name>
    <dbReference type="NCBI Taxonomy" id="667725"/>
    <lineage>
        <taxon>Eukaryota</taxon>
        <taxon>Ichthyosporea</taxon>
        <taxon>Ichthyophonida</taxon>
        <taxon>Sphaeroforma</taxon>
    </lineage>
</organism>
<dbReference type="AlphaFoldDB" id="A0A0L0F8I9"/>
<name>A0A0L0F8I9_9EUKA</name>
<dbReference type="Proteomes" id="UP000054560">
    <property type="component" value="Unassembled WGS sequence"/>
</dbReference>
<keyword evidence="3" id="KW-1185">Reference proteome</keyword>
<dbReference type="RefSeq" id="XP_014146325.1">
    <property type="nucleotide sequence ID" value="XM_014290850.1"/>
</dbReference>
<evidence type="ECO:0000313" key="2">
    <source>
        <dbReference type="EMBL" id="KNC72423.1"/>
    </source>
</evidence>
<feature type="compositionally biased region" description="Polar residues" evidence="1">
    <location>
        <begin position="1"/>
        <end position="10"/>
    </location>
</feature>
<dbReference type="EMBL" id="KQ247074">
    <property type="protein sequence ID" value="KNC72423.1"/>
    <property type="molecule type" value="Genomic_DNA"/>
</dbReference>
<feature type="region of interest" description="Disordered" evidence="1">
    <location>
        <begin position="1"/>
        <end position="21"/>
    </location>
</feature>
<proteinExistence type="predicted"/>
<gene>
    <name evidence="2" type="ORF">SARC_15019</name>
</gene>
<sequence>MTGISANIRSGSRMKSDSIESGTPDFAYILSLFESFSREVHAKNKAASLVFGADDGTDKARFEGNEWTEWAMNSAEMDRNTSHFLGVVSILIYKSSDTYMCVLLSS</sequence>
<evidence type="ECO:0000256" key="1">
    <source>
        <dbReference type="SAM" id="MobiDB-lite"/>
    </source>
</evidence>
<evidence type="ECO:0000313" key="3">
    <source>
        <dbReference type="Proteomes" id="UP000054560"/>
    </source>
</evidence>
<protein>
    <submittedName>
        <fullName evidence="2">Uncharacterized protein</fullName>
    </submittedName>
</protein>
<reference evidence="2 3" key="1">
    <citation type="submission" date="2011-02" db="EMBL/GenBank/DDBJ databases">
        <title>The Genome Sequence of Sphaeroforma arctica JP610.</title>
        <authorList>
            <consortium name="The Broad Institute Genome Sequencing Platform"/>
            <person name="Russ C."/>
            <person name="Cuomo C."/>
            <person name="Young S.K."/>
            <person name="Zeng Q."/>
            <person name="Gargeya S."/>
            <person name="Alvarado L."/>
            <person name="Berlin A."/>
            <person name="Chapman S.B."/>
            <person name="Chen Z."/>
            <person name="Freedman E."/>
            <person name="Gellesch M."/>
            <person name="Goldberg J."/>
            <person name="Griggs A."/>
            <person name="Gujja S."/>
            <person name="Heilman E."/>
            <person name="Heiman D."/>
            <person name="Howarth C."/>
            <person name="Mehta T."/>
            <person name="Neiman D."/>
            <person name="Pearson M."/>
            <person name="Roberts A."/>
            <person name="Saif S."/>
            <person name="Shea T."/>
            <person name="Shenoy N."/>
            <person name="Sisk P."/>
            <person name="Stolte C."/>
            <person name="Sykes S."/>
            <person name="White J."/>
            <person name="Yandava C."/>
            <person name="Burger G."/>
            <person name="Gray M.W."/>
            <person name="Holland P.W.H."/>
            <person name="King N."/>
            <person name="Lang F.B.F."/>
            <person name="Roger A.J."/>
            <person name="Ruiz-Trillo I."/>
            <person name="Haas B."/>
            <person name="Nusbaum C."/>
            <person name="Birren B."/>
        </authorList>
    </citation>
    <scope>NUCLEOTIDE SEQUENCE [LARGE SCALE GENOMIC DNA]</scope>
    <source>
        <strain evidence="2 3">JP610</strain>
    </source>
</reference>